<dbReference type="PROSITE" id="PS51318">
    <property type="entry name" value="TAT"/>
    <property type="match status" value="1"/>
</dbReference>
<evidence type="ECO:0000313" key="7">
    <source>
        <dbReference type="EMBL" id="GAA1249649.1"/>
    </source>
</evidence>
<dbReference type="Pfam" id="PF12972">
    <property type="entry name" value="NAGLU_C"/>
    <property type="match status" value="1"/>
</dbReference>
<evidence type="ECO:0000259" key="4">
    <source>
        <dbReference type="Pfam" id="PF10633"/>
    </source>
</evidence>
<sequence>MRGNEGVSRRRVLTGAAAVGGALLPTLPQAAPAAAADGSARPFDTAPAAAALRRLLPNHHRQVTLRALAAGGADRFRVTGRAGTITVAGTGPAVLLTGLNAYLARAAQADISWNGEQLNLPRLLPAPDGEIAGSANVPHRFALNDTNDGYTGPYRDWGAWERELDVLALHGINRVLVYTGGDAVYYDTFRQFGYSDAELCAWIPAPAHQPWWLLQNMSGFGGPVSKRLLERRADLARKITDRVRELGMTPVLPGYFGTVPDDFVAKNGGDAAVVAQGTWGAFKRPDWLDPRTAAFEEVAAVFYRAQSQRFGDSTMYKMDLLHEGGNPGDVPVGEAAGAVGAALRKAHPGAIWAILGWQSNPSRALLDGVDKSRMFIVDGLSDRYTTVTDRENDWDGTPYAFGSIWNFGGHTPIGANAPDWVEWYPKWRDKDGSALAGIAAMPEGADNNPAALALLTDLAWTPGTIDLDEWFTAYATSRYGGADPHAIAAWRTIRDTAYGMTRADTWSEAPDGLFGARPSLSANKAAAWGPEADRYDTTAFDTALTELLQVSPRLRDSSAYAYDLADVARQVLSNRSRVLLPQIKAAYEDGDRGRFDRLTTTWLSWMKLMDKVLATSGQHLLGRWLADARSWGATKAEKDRLEYDARSIITTWGGRASSAEGLHDYANREWSGLVGGLYHLRWKTYFDELSAALAADRQPAEIDWFALEDRWAHQHDSHPVRTSGDIHKLARQVRDTLTAAPHQVALTASADRGAVAEGRPVTVTVSFTNRNGFGPATDVSLSVDAPKGMAAEPVGTTTAASVVPGETFSASFRVTLTATPGALVSRVPVGASYRTAGSRGSASAAVRLMAGTDVRAPYRTASSNDAVFGQSGDGLAIEGGGADLWGGVNEFGTIHRVAAFGSGSVAMVKVTSQDSTGGWARAGLIARNDLSSDGGGSAGYVNLAVTPSNGCALSWDADGNGTFDSIELAGSLTAPAHLRLTRSGATYTGECSADGVSWTVVGTATPGGVAGTQDIGVFMTAANGWTGTRGIAGFQGFCVT</sequence>
<feature type="chain" id="PRO_5046420239" description="Alpha-N-acetylglucosaminidase" evidence="2">
    <location>
        <begin position="31"/>
        <end position="1040"/>
    </location>
</feature>
<evidence type="ECO:0000259" key="3">
    <source>
        <dbReference type="Pfam" id="PF05089"/>
    </source>
</evidence>
<dbReference type="PANTHER" id="PTHR12872">
    <property type="entry name" value="ALPHA-N-ACETYLGLUCOSAMINIDASE"/>
    <property type="match status" value="1"/>
</dbReference>
<feature type="domain" description="Alpha-galactosidase NEW3" evidence="4">
    <location>
        <begin position="757"/>
        <end position="819"/>
    </location>
</feature>
<dbReference type="Pfam" id="PF12971">
    <property type="entry name" value="NAGLU_N"/>
    <property type="match status" value="1"/>
</dbReference>
<dbReference type="InterPro" id="IPR006311">
    <property type="entry name" value="TAT_signal"/>
</dbReference>
<dbReference type="InterPro" id="IPR007781">
    <property type="entry name" value="NAGLU"/>
</dbReference>
<evidence type="ECO:0008006" key="9">
    <source>
        <dbReference type="Google" id="ProtNLM"/>
    </source>
</evidence>
<dbReference type="Pfam" id="PF10633">
    <property type="entry name" value="NPCBM_assoc"/>
    <property type="match status" value="1"/>
</dbReference>
<dbReference type="InterPro" id="IPR029018">
    <property type="entry name" value="Hex-like_dom2"/>
</dbReference>
<dbReference type="InterPro" id="IPR018905">
    <property type="entry name" value="A-galactase_NEW3"/>
</dbReference>
<feature type="domain" description="Alpha-N-acetylglucosaminidase tim-barrel" evidence="3">
    <location>
        <begin position="140"/>
        <end position="461"/>
    </location>
</feature>
<accession>A0ABP4H476</accession>
<dbReference type="Gene3D" id="3.30.379.10">
    <property type="entry name" value="Chitobiase/beta-hexosaminidase domain 2-like"/>
    <property type="match status" value="1"/>
</dbReference>
<dbReference type="InterPro" id="IPR024240">
    <property type="entry name" value="NAGLU_N"/>
</dbReference>
<dbReference type="Gene3D" id="2.60.120.200">
    <property type="match status" value="1"/>
</dbReference>
<keyword evidence="1" id="KW-0378">Hydrolase</keyword>
<feature type="domain" description="Alpha-N-acetylglucosaminidase C-terminal" evidence="6">
    <location>
        <begin position="470"/>
        <end position="734"/>
    </location>
</feature>
<dbReference type="Gene3D" id="1.20.120.670">
    <property type="entry name" value="N-acetyl-b-d-glucoasminidase"/>
    <property type="match status" value="1"/>
</dbReference>
<protein>
    <recommendedName>
        <fullName evidence="9">Alpha-N-acetylglucosaminidase</fullName>
    </recommendedName>
</protein>
<comment type="caution">
    <text evidence="7">The sequence shown here is derived from an EMBL/GenBank/DDBJ whole genome shotgun (WGS) entry which is preliminary data.</text>
</comment>
<dbReference type="Gene3D" id="3.20.20.80">
    <property type="entry name" value="Glycosidases"/>
    <property type="match status" value="1"/>
</dbReference>
<dbReference type="InterPro" id="IPR024732">
    <property type="entry name" value="NAGLU_C"/>
</dbReference>
<dbReference type="PANTHER" id="PTHR12872:SF1">
    <property type="entry name" value="ALPHA-N-ACETYLGLUCOSAMINIDASE"/>
    <property type="match status" value="1"/>
</dbReference>
<dbReference type="InterPro" id="IPR024733">
    <property type="entry name" value="NAGLU_tim-barrel"/>
</dbReference>
<organism evidence="7 8">
    <name type="scientific">Streptomyces javensis</name>
    <dbReference type="NCBI Taxonomy" id="114698"/>
    <lineage>
        <taxon>Bacteria</taxon>
        <taxon>Bacillati</taxon>
        <taxon>Actinomycetota</taxon>
        <taxon>Actinomycetes</taxon>
        <taxon>Kitasatosporales</taxon>
        <taxon>Streptomycetaceae</taxon>
        <taxon>Streptomyces</taxon>
        <taxon>Streptomyces violaceusniger group</taxon>
    </lineage>
</organism>
<feature type="signal peptide" evidence="2">
    <location>
        <begin position="1"/>
        <end position="30"/>
    </location>
</feature>
<reference evidence="8" key="1">
    <citation type="journal article" date="2019" name="Int. J. Syst. Evol. Microbiol.">
        <title>The Global Catalogue of Microorganisms (GCM) 10K type strain sequencing project: providing services to taxonomists for standard genome sequencing and annotation.</title>
        <authorList>
            <consortium name="The Broad Institute Genomics Platform"/>
            <consortium name="The Broad Institute Genome Sequencing Center for Infectious Disease"/>
            <person name="Wu L."/>
            <person name="Ma J."/>
        </authorList>
    </citation>
    <scope>NUCLEOTIDE SEQUENCE [LARGE SCALE GENOMIC DNA]</scope>
    <source>
        <strain evidence="8">JCM 11448</strain>
    </source>
</reference>
<proteinExistence type="predicted"/>
<evidence type="ECO:0000256" key="1">
    <source>
        <dbReference type="ARBA" id="ARBA00022801"/>
    </source>
</evidence>
<name>A0ABP4H476_9ACTN</name>
<dbReference type="EMBL" id="BAAAIH010000001">
    <property type="protein sequence ID" value="GAA1249649.1"/>
    <property type="molecule type" value="Genomic_DNA"/>
</dbReference>
<evidence type="ECO:0000313" key="8">
    <source>
        <dbReference type="Proteomes" id="UP001500282"/>
    </source>
</evidence>
<evidence type="ECO:0000256" key="2">
    <source>
        <dbReference type="SAM" id="SignalP"/>
    </source>
</evidence>
<feature type="domain" description="Alpha-N-acetylglucosaminidase N-terminal" evidence="5">
    <location>
        <begin position="47"/>
        <end position="126"/>
    </location>
</feature>
<dbReference type="Proteomes" id="UP001500282">
    <property type="component" value="Unassembled WGS sequence"/>
</dbReference>
<keyword evidence="2" id="KW-0732">Signal</keyword>
<gene>
    <name evidence="7" type="ORF">GCM10009579_04220</name>
</gene>
<keyword evidence="8" id="KW-1185">Reference proteome</keyword>
<dbReference type="Pfam" id="PF05089">
    <property type="entry name" value="NAGLU"/>
    <property type="match status" value="1"/>
</dbReference>
<evidence type="ECO:0000259" key="5">
    <source>
        <dbReference type="Pfam" id="PF12971"/>
    </source>
</evidence>
<evidence type="ECO:0000259" key="6">
    <source>
        <dbReference type="Pfam" id="PF12972"/>
    </source>
</evidence>